<keyword evidence="2" id="KW-1185">Reference proteome</keyword>
<evidence type="ECO:0000313" key="1">
    <source>
        <dbReference type="EMBL" id="AOZ10693.1"/>
    </source>
</evidence>
<sequence length="139" mass="15413">MAHPLDSARERGRLAAIREWESPTNLPLKEAAALAGRSDRMLNLDRQAGRVYALVLPGRERGFRYPSWQLTVDGNRLAAALGPFVEAGASCWVIHSFMHRPQDALQDLTPAQWVADPVRPIAAVVQMARARYRDEQGAA</sequence>
<organism evidence="1 2">
    <name type="scientific">Cupriavidus malaysiensis</name>
    <dbReference type="NCBI Taxonomy" id="367825"/>
    <lineage>
        <taxon>Bacteria</taxon>
        <taxon>Pseudomonadati</taxon>
        <taxon>Pseudomonadota</taxon>
        <taxon>Betaproteobacteria</taxon>
        <taxon>Burkholderiales</taxon>
        <taxon>Burkholderiaceae</taxon>
        <taxon>Cupriavidus</taxon>
    </lineage>
</organism>
<name>A0ABM6FFR2_9BURK</name>
<dbReference type="EMBL" id="CP017755">
    <property type="protein sequence ID" value="AOZ10693.1"/>
    <property type="molecule type" value="Genomic_DNA"/>
</dbReference>
<gene>
    <name evidence="1" type="ORF">BKK80_22185</name>
</gene>
<accession>A0ABM6FFR2</accession>
<proteinExistence type="predicted"/>
<evidence type="ECO:0000313" key="2">
    <source>
        <dbReference type="Proteomes" id="UP000177515"/>
    </source>
</evidence>
<protein>
    <submittedName>
        <fullName evidence="1">Uncharacterized protein</fullName>
    </submittedName>
</protein>
<dbReference type="Proteomes" id="UP000177515">
    <property type="component" value="Chromosome 2"/>
</dbReference>
<reference evidence="1 2" key="1">
    <citation type="submission" date="2016-10" db="EMBL/GenBank/DDBJ databases">
        <title>Complete genome sequences of three Cupriavidus strains isolated from various Malaysian environments.</title>
        <authorList>
            <person name="Abdullah A.A.-A."/>
            <person name="Shafie N.A.H."/>
            <person name="Lau N.S."/>
        </authorList>
    </citation>
    <scope>NUCLEOTIDE SEQUENCE [LARGE SCALE GENOMIC DNA]</scope>
    <source>
        <strain evidence="1 2">USMAA1020</strain>
    </source>
</reference>